<dbReference type="EMBL" id="JAPEVB010000002">
    <property type="protein sequence ID" value="KAJ4394430.1"/>
    <property type="molecule type" value="Genomic_DNA"/>
</dbReference>
<dbReference type="CDD" id="cd02021">
    <property type="entry name" value="GntK"/>
    <property type="match status" value="1"/>
</dbReference>
<evidence type="ECO:0000256" key="3">
    <source>
        <dbReference type="ARBA" id="ARBA00012054"/>
    </source>
</evidence>
<dbReference type="Pfam" id="PF13671">
    <property type="entry name" value="AAA_33"/>
    <property type="match status" value="1"/>
</dbReference>
<dbReference type="PANTHER" id="PTHR43442:SF3">
    <property type="entry name" value="GLUCONOKINASE-RELATED"/>
    <property type="match status" value="1"/>
</dbReference>
<dbReference type="GO" id="GO:0005524">
    <property type="term" value="F:ATP binding"/>
    <property type="evidence" value="ECO:0007669"/>
    <property type="project" value="UniProtKB-KW"/>
</dbReference>
<comment type="pathway">
    <text evidence="1 9">Carbohydrate acid metabolism; D-gluconate degradation.</text>
</comment>
<organism evidence="11 12">
    <name type="scientific">Gnomoniopsis smithogilvyi</name>
    <dbReference type="NCBI Taxonomy" id="1191159"/>
    <lineage>
        <taxon>Eukaryota</taxon>
        <taxon>Fungi</taxon>
        <taxon>Dikarya</taxon>
        <taxon>Ascomycota</taxon>
        <taxon>Pezizomycotina</taxon>
        <taxon>Sordariomycetes</taxon>
        <taxon>Sordariomycetidae</taxon>
        <taxon>Diaporthales</taxon>
        <taxon>Gnomoniaceae</taxon>
        <taxon>Gnomoniopsis</taxon>
    </lineage>
</organism>
<evidence type="ECO:0000256" key="4">
    <source>
        <dbReference type="ARBA" id="ARBA00022679"/>
    </source>
</evidence>
<dbReference type="AlphaFoldDB" id="A0A9W8Z161"/>
<evidence type="ECO:0000256" key="2">
    <source>
        <dbReference type="ARBA" id="ARBA00008420"/>
    </source>
</evidence>
<keyword evidence="6 9" id="KW-0418">Kinase</keyword>
<dbReference type="NCBIfam" id="TIGR01313">
    <property type="entry name" value="therm_gnt_kin"/>
    <property type="match status" value="1"/>
</dbReference>
<keyword evidence="12" id="KW-1185">Reference proteome</keyword>
<dbReference type="GO" id="GO:0005975">
    <property type="term" value="P:carbohydrate metabolic process"/>
    <property type="evidence" value="ECO:0007669"/>
    <property type="project" value="InterPro"/>
</dbReference>
<evidence type="ECO:0000256" key="5">
    <source>
        <dbReference type="ARBA" id="ARBA00022741"/>
    </source>
</evidence>
<evidence type="ECO:0000256" key="10">
    <source>
        <dbReference type="SAM" id="MobiDB-lite"/>
    </source>
</evidence>
<evidence type="ECO:0000313" key="12">
    <source>
        <dbReference type="Proteomes" id="UP001140453"/>
    </source>
</evidence>
<dbReference type="EC" id="2.7.1.12" evidence="3 9"/>
<dbReference type="InterPro" id="IPR027417">
    <property type="entry name" value="P-loop_NTPase"/>
</dbReference>
<dbReference type="Proteomes" id="UP001140453">
    <property type="component" value="Unassembled WGS sequence"/>
</dbReference>
<gene>
    <name evidence="11" type="ORF">N0V93_003648</name>
</gene>
<keyword evidence="4 9" id="KW-0808">Transferase</keyword>
<dbReference type="Gene3D" id="3.40.50.300">
    <property type="entry name" value="P-loop containing nucleotide triphosphate hydrolases"/>
    <property type="match status" value="1"/>
</dbReference>
<dbReference type="GO" id="GO:0046316">
    <property type="term" value="F:gluconokinase activity"/>
    <property type="evidence" value="ECO:0007669"/>
    <property type="project" value="UniProtKB-EC"/>
</dbReference>
<evidence type="ECO:0000256" key="7">
    <source>
        <dbReference type="ARBA" id="ARBA00022840"/>
    </source>
</evidence>
<dbReference type="SUPFAM" id="SSF52540">
    <property type="entry name" value="P-loop containing nucleoside triphosphate hydrolases"/>
    <property type="match status" value="1"/>
</dbReference>
<keyword evidence="7 9" id="KW-0067">ATP-binding</keyword>
<reference evidence="11" key="1">
    <citation type="submission" date="2022-10" db="EMBL/GenBank/DDBJ databases">
        <title>Tapping the CABI collections for fungal endophytes: first genome assemblies for Collariella, Neodidymelliopsis, Ascochyta clinopodiicola, Didymella pomorum, Didymosphaeria variabile, Neocosmospora piperis and Neocucurbitaria cava.</title>
        <authorList>
            <person name="Hill R."/>
        </authorList>
    </citation>
    <scope>NUCLEOTIDE SEQUENCE</scope>
    <source>
        <strain evidence="11">IMI 355082</strain>
    </source>
</reference>
<dbReference type="OrthoDB" id="275177at2759"/>
<sequence>MLSYDNPVSINGQPPASPTNITTNRLAMVSSKPVRSSKIADRTMNGNTAKTPELQLRPAHHHVWLVTGPAGCGKTTVAQYVANKLDLPYIEGDDFHPAENVAKMASGQPLTDADRWDWLTRLREEALTQVAAGHDGVVVTCSALKRKYRDVIRVAKYFSPDLQLHFIYLDAPEAVLQERVANRKGHYMGASMVHSQLAVLEPPMPDEHDCICVDVTPAPETVCEEALSRVVSKLASDL</sequence>
<proteinExistence type="inferred from homology"/>
<evidence type="ECO:0000256" key="8">
    <source>
        <dbReference type="ARBA" id="ARBA00048090"/>
    </source>
</evidence>
<keyword evidence="5 9" id="KW-0547">Nucleotide-binding</keyword>
<protein>
    <recommendedName>
        <fullName evidence="3 9">Gluconokinase</fullName>
        <ecNumber evidence="3 9">2.7.1.12</ecNumber>
    </recommendedName>
</protein>
<dbReference type="GO" id="GO:0005737">
    <property type="term" value="C:cytoplasm"/>
    <property type="evidence" value="ECO:0007669"/>
    <property type="project" value="TreeGrafter"/>
</dbReference>
<dbReference type="FunFam" id="3.40.50.300:FF:000522">
    <property type="entry name" value="Gluconokinase"/>
    <property type="match status" value="1"/>
</dbReference>
<evidence type="ECO:0000256" key="9">
    <source>
        <dbReference type="RuleBase" id="RU363066"/>
    </source>
</evidence>
<accession>A0A9W8Z161</accession>
<dbReference type="PANTHER" id="PTHR43442">
    <property type="entry name" value="GLUCONOKINASE-RELATED"/>
    <property type="match status" value="1"/>
</dbReference>
<evidence type="ECO:0000256" key="6">
    <source>
        <dbReference type="ARBA" id="ARBA00022777"/>
    </source>
</evidence>
<comment type="catalytic activity">
    <reaction evidence="8 9">
        <text>D-gluconate + ATP = 6-phospho-D-gluconate + ADP + H(+)</text>
        <dbReference type="Rhea" id="RHEA:19433"/>
        <dbReference type="ChEBI" id="CHEBI:15378"/>
        <dbReference type="ChEBI" id="CHEBI:18391"/>
        <dbReference type="ChEBI" id="CHEBI:30616"/>
        <dbReference type="ChEBI" id="CHEBI:58759"/>
        <dbReference type="ChEBI" id="CHEBI:456216"/>
        <dbReference type="EC" id="2.7.1.12"/>
    </reaction>
</comment>
<evidence type="ECO:0000256" key="1">
    <source>
        <dbReference type="ARBA" id="ARBA00004875"/>
    </source>
</evidence>
<comment type="similarity">
    <text evidence="2 9">Belongs to the gluconokinase GntK/GntV family.</text>
</comment>
<dbReference type="InterPro" id="IPR006001">
    <property type="entry name" value="Therm_gnt_kin"/>
</dbReference>
<comment type="caution">
    <text evidence="11">The sequence shown here is derived from an EMBL/GenBank/DDBJ whole genome shotgun (WGS) entry which is preliminary data.</text>
</comment>
<feature type="region of interest" description="Disordered" evidence="10">
    <location>
        <begin position="1"/>
        <end position="21"/>
    </location>
</feature>
<evidence type="ECO:0000313" key="11">
    <source>
        <dbReference type="EMBL" id="KAJ4394430.1"/>
    </source>
</evidence>
<name>A0A9W8Z161_9PEZI</name>